<dbReference type="Gene3D" id="1.20.1280.50">
    <property type="match status" value="1"/>
</dbReference>
<accession>A0ABP1RW42</accession>
<evidence type="ECO:0000259" key="1">
    <source>
        <dbReference type="PROSITE" id="PS50181"/>
    </source>
</evidence>
<sequence>MDSTEGKTRNWFQRAVKLLSKSKQEINEPTNDFILPTELVENILRRVTRHTLFECRLVNRQWNSVASKELERRSLLNWTSWGTYQGASWNIIETQFKPAVYIFETPRSLMYSSLTLPPAISTSKTLTTNPFPTNSLTILPIYRHLTWILPSLSCMLQMSMRLDKFFCQYGHFLTHLNFSYSEVTLWQLKQVLIYTPNLQALTFFPFGHIQEARPATMLPLEDADGIVVSPNLATLVIYRDCQVYLADWLLRSCAHQLVKLIVTTEGEELLRCILKRKFEKLKQLRILCFKAFRAFNETWKGKPHPKLEDLFIGAMFQYCEIDISDKMYMDFIGKFSSTLVSLVIEMAPVSRGGFGYLKQKGIIFSKVRSLTLRKHEHIVSWEGTQEKRDAEVLFPNVSDVKLVDFKNLYLPAG</sequence>
<dbReference type="InterPro" id="IPR036047">
    <property type="entry name" value="F-box-like_dom_sf"/>
</dbReference>
<dbReference type="InterPro" id="IPR001810">
    <property type="entry name" value="F-box_dom"/>
</dbReference>
<gene>
    <name evidence="2" type="ORF">ODALV1_LOCUS26723</name>
</gene>
<protein>
    <recommendedName>
        <fullName evidence="1">F-box domain-containing protein</fullName>
    </recommendedName>
</protein>
<reference evidence="2 3" key="1">
    <citation type="submission" date="2024-08" db="EMBL/GenBank/DDBJ databases">
        <authorList>
            <person name="Cucini C."/>
            <person name="Frati F."/>
        </authorList>
    </citation>
    <scope>NUCLEOTIDE SEQUENCE [LARGE SCALE GENOMIC DNA]</scope>
</reference>
<proteinExistence type="predicted"/>
<comment type="caution">
    <text evidence="2">The sequence shown here is derived from an EMBL/GenBank/DDBJ whole genome shotgun (WGS) entry which is preliminary data.</text>
</comment>
<dbReference type="Proteomes" id="UP001642540">
    <property type="component" value="Unassembled WGS sequence"/>
</dbReference>
<evidence type="ECO:0000313" key="3">
    <source>
        <dbReference type="Proteomes" id="UP001642540"/>
    </source>
</evidence>
<dbReference type="Pfam" id="PF00646">
    <property type="entry name" value="F-box"/>
    <property type="match status" value="1"/>
</dbReference>
<name>A0ABP1RW42_9HEXA</name>
<organism evidence="2 3">
    <name type="scientific">Orchesella dallaii</name>
    <dbReference type="NCBI Taxonomy" id="48710"/>
    <lineage>
        <taxon>Eukaryota</taxon>
        <taxon>Metazoa</taxon>
        <taxon>Ecdysozoa</taxon>
        <taxon>Arthropoda</taxon>
        <taxon>Hexapoda</taxon>
        <taxon>Collembola</taxon>
        <taxon>Entomobryomorpha</taxon>
        <taxon>Entomobryoidea</taxon>
        <taxon>Orchesellidae</taxon>
        <taxon>Orchesellinae</taxon>
        <taxon>Orchesella</taxon>
    </lineage>
</organism>
<dbReference type="PROSITE" id="PS50181">
    <property type="entry name" value="FBOX"/>
    <property type="match status" value="1"/>
</dbReference>
<evidence type="ECO:0000313" key="2">
    <source>
        <dbReference type="EMBL" id="CAL8137010.1"/>
    </source>
</evidence>
<dbReference type="SMART" id="SM00256">
    <property type="entry name" value="FBOX"/>
    <property type="match status" value="1"/>
</dbReference>
<keyword evidence="3" id="KW-1185">Reference proteome</keyword>
<feature type="domain" description="F-box" evidence="1">
    <location>
        <begin position="29"/>
        <end position="75"/>
    </location>
</feature>
<dbReference type="SUPFAM" id="SSF81383">
    <property type="entry name" value="F-box domain"/>
    <property type="match status" value="1"/>
</dbReference>
<dbReference type="EMBL" id="CAXLJM020000113">
    <property type="protein sequence ID" value="CAL8137010.1"/>
    <property type="molecule type" value="Genomic_DNA"/>
</dbReference>